<evidence type="ECO:0000313" key="2">
    <source>
        <dbReference type="Proteomes" id="UP000240830"/>
    </source>
</evidence>
<dbReference type="AlphaFoldDB" id="A0A2H9TQ48"/>
<protein>
    <submittedName>
        <fullName evidence="1">Uncharacterized protein</fullName>
    </submittedName>
</protein>
<sequence length="421" mass="48104">MVKAGRAPIIPTLRRAKAKVESRYPNAFDNSIPLSKRIEAMLPFDDELAELFQLIHVFLATGYGDWRKFQEKNIPLYNIHDGFVMIYDGKIAECKALINRKLLPPSKPVSWTGLTFSKMRSMNKLIPDHLLTSGSLARVFFQVANLQPEGCPEFCQTYYCLSVYEKLTRDRMVPSEKLDRGLQHAWKLFATQSLYFTLYNKLVTKTPEEFLSGAGTPITNGQLYTSLYVIADATRVWPIRDKDPRSTNQHISSMGDNRSHPIINGLKIRWAQVSDAFNGNVPLPARIDAIARCGIQDWLSPAETLDKGFLPMLANRLDEHKAFITEKLHPIIVEPPHLPQLAFLEMRAMNGHIPRHLLVTGSRAKIFCRISNLMPEDHSELCESYYCLSVYEKFIRGMVSTEELEQRLEQRTAMWNSRGVC</sequence>
<proteinExistence type="predicted"/>
<comment type="caution">
    <text evidence="1">The sequence shown here is derived from an EMBL/GenBank/DDBJ whole genome shotgun (WGS) entry which is preliminary data.</text>
</comment>
<evidence type="ECO:0000313" key="1">
    <source>
        <dbReference type="EMBL" id="PJF19881.1"/>
    </source>
</evidence>
<dbReference type="Proteomes" id="UP000240830">
    <property type="component" value="Unassembled WGS sequence"/>
</dbReference>
<gene>
    <name evidence="1" type="ORF">PSACC_00310</name>
</gene>
<name>A0A2H9TQ48_9FUNG</name>
<organism evidence="1 2">
    <name type="scientific">Paramicrosporidium saccamoebae</name>
    <dbReference type="NCBI Taxonomy" id="1246581"/>
    <lineage>
        <taxon>Eukaryota</taxon>
        <taxon>Fungi</taxon>
        <taxon>Fungi incertae sedis</taxon>
        <taxon>Cryptomycota</taxon>
        <taxon>Cryptomycota incertae sedis</taxon>
        <taxon>Paramicrosporidium</taxon>
    </lineage>
</organism>
<accession>A0A2H9TQ48</accession>
<reference evidence="1 2" key="1">
    <citation type="submission" date="2016-10" db="EMBL/GenBank/DDBJ databases">
        <title>The genome of Paramicrosporidium saccamoebae is the missing link in understanding Cryptomycota and Microsporidia evolution.</title>
        <authorList>
            <person name="Quandt C.A."/>
            <person name="Beaudet D."/>
            <person name="Corsaro D."/>
            <person name="Michel R."/>
            <person name="Corradi N."/>
            <person name="James T."/>
        </authorList>
    </citation>
    <scope>NUCLEOTIDE SEQUENCE [LARGE SCALE GENOMIC DNA]</scope>
    <source>
        <strain evidence="1 2">KSL3</strain>
    </source>
</reference>
<dbReference type="EMBL" id="MTSL01000033">
    <property type="protein sequence ID" value="PJF19881.1"/>
    <property type="molecule type" value="Genomic_DNA"/>
</dbReference>
<keyword evidence="2" id="KW-1185">Reference proteome</keyword>